<feature type="region of interest" description="Disordered" evidence="1">
    <location>
        <begin position="1"/>
        <end position="23"/>
    </location>
</feature>
<reference evidence="2" key="1">
    <citation type="submission" date="2018-05" db="EMBL/GenBank/DDBJ databases">
        <authorList>
            <person name="Lanie J.A."/>
            <person name="Ng W.-L."/>
            <person name="Kazmierczak K.M."/>
            <person name="Andrzejewski T.M."/>
            <person name="Davidsen T.M."/>
            <person name="Wayne K.J."/>
            <person name="Tettelin H."/>
            <person name="Glass J.I."/>
            <person name="Rusch D."/>
            <person name="Podicherti R."/>
            <person name="Tsui H.-C.T."/>
            <person name="Winkler M.E."/>
        </authorList>
    </citation>
    <scope>NUCLEOTIDE SEQUENCE</scope>
</reference>
<proteinExistence type="predicted"/>
<accession>A0A381Z8Z5</accession>
<dbReference type="EMBL" id="UINC01020316">
    <property type="protein sequence ID" value="SVA85431.1"/>
    <property type="molecule type" value="Genomic_DNA"/>
</dbReference>
<sequence>MGSLVGIANGKSGVDHPKGGDSS</sequence>
<name>A0A381Z8Z5_9ZZZZ</name>
<evidence type="ECO:0000256" key="1">
    <source>
        <dbReference type="SAM" id="MobiDB-lite"/>
    </source>
</evidence>
<feature type="compositionally biased region" description="Basic and acidic residues" evidence="1">
    <location>
        <begin position="13"/>
        <end position="23"/>
    </location>
</feature>
<protein>
    <submittedName>
        <fullName evidence="2">Uncharacterized protein</fullName>
    </submittedName>
</protein>
<gene>
    <name evidence="2" type="ORF">METZ01_LOCUS138285</name>
</gene>
<evidence type="ECO:0000313" key="2">
    <source>
        <dbReference type="EMBL" id="SVA85431.1"/>
    </source>
</evidence>
<feature type="non-terminal residue" evidence="2">
    <location>
        <position position="23"/>
    </location>
</feature>
<organism evidence="2">
    <name type="scientific">marine metagenome</name>
    <dbReference type="NCBI Taxonomy" id="408172"/>
    <lineage>
        <taxon>unclassified sequences</taxon>
        <taxon>metagenomes</taxon>
        <taxon>ecological metagenomes</taxon>
    </lineage>
</organism>
<dbReference type="AlphaFoldDB" id="A0A381Z8Z5"/>